<dbReference type="Gene3D" id="3.40.50.2300">
    <property type="match status" value="1"/>
</dbReference>
<dbReference type="SMART" id="SM00388">
    <property type="entry name" value="HisKA"/>
    <property type="match status" value="1"/>
</dbReference>
<dbReference type="InterPro" id="IPR036890">
    <property type="entry name" value="HATPase_C_sf"/>
</dbReference>
<evidence type="ECO:0000256" key="7">
    <source>
        <dbReference type="ARBA" id="ARBA00023012"/>
    </source>
</evidence>
<comment type="catalytic activity">
    <reaction evidence="1">
        <text>ATP + protein L-histidine = ADP + protein N-phospho-L-histidine.</text>
        <dbReference type="EC" id="2.7.13.3"/>
    </reaction>
</comment>
<dbReference type="SMART" id="SM00448">
    <property type="entry name" value="REC"/>
    <property type="match status" value="1"/>
</dbReference>
<evidence type="ECO:0000256" key="2">
    <source>
        <dbReference type="ARBA" id="ARBA00004429"/>
    </source>
</evidence>
<feature type="domain" description="Histidine kinase" evidence="10">
    <location>
        <begin position="318"/>
        <end position="535"/>
    </location>
</feature>
<dbReference type="AlphaFoldDB" id="A0A7W9X1H1"/>
<dbReference type="Pfam" id="PF08448">
    <property type="entry name" value="PAS_4"/>
    <property type="match status" value="2"/>
</dbReference>
<dbReference type="FunFam" id="3.30.565.10:FF:000006">
    <property type="entry name" value="Sensor histidine kinase WalK"/>
    <property type="match status" value="1"/>
</dbReference>
<organism evidence="13 14">
    <name type="scientific">Massilia aurea</name>
    <dbReference type="NCBI Taxonomy" id="373040"/>
    <lineage>
        <taxon>Bacteria</taxon>
        <taxon>Pseudomonadati</taxon>
        <taxon>Pseudomonadota</taxon>
        <taxon>Betaproteobacteria</taxon>
        <taxon>Burkholderiales</taxon>
        <taxon>Oxalobacteraceae</taxon>
        <taxon>Telluria group</taxon>
        <taxon>Massilia</taxon>
    </lineage>
</organism>
<dbReference type="EC" id="2.7.13.3" evidence="3"/>
<proteinExistence type="predicted"/>
<evidence type="ECO:0000256" key="5">
    <source>
        <dbReference type="ARBA" id="ARBA00022679"/>
    </source>
</evidence>
<protein>
    <recommendedName>
        <fullName evidence="3">histidine kinase</fullName>
        <ecNumber evidence="3">2.7.13.3</ecNumber>
    </recommendedName>
</protein>
<dbReference type="Pfam" id="PF02518">
    <property type="entry name" value="HATPase_c"/>
    <property type="match status" value="1"/>
</dbReference>
<dbReference type="SUPFAM" id="SSF47384">
    <property type="entry name" value="Homodimeric domain of signal transducing histidine kinase"/>
    <property type="match status" value="1"/>
</dbReference>
<evidence type="ECO:0000313" key="13">
    <source>
        <dbReference type="EMBL" id="MBB6134731.1"/>
    </source>
</evidence>
<evidence type="ECO:0000256" key="3">
    <source>
        <dbReference type="ARBA" id="ARBA00012438"/>
    </source>
</evidence>
<name>A0A7W9X1H1_9BURK</name>
<evidence type="ECO:0000259" key="12">
    <source>
        <dbReference type="PROSITE" id="PS50113"/>
    </source>
</evidence>
<dbReference type="PRINTS" id="PR00344">
    <property type="entry name" value="BCTRLSENSOR"/>
</dbReference>
<dbReference type="InterPro" id="IPR001789">
    <property type="entry name" value="Sig_transdc_resp-reg_receiver"/>
</dbReference>
<dbReference type="InterPro" id="IPR005467">
    <property type="entry name" value="His_kinase_dom"/>
</dbReference>
<dbReference type="Gene3D" id="3.30.565.10">
    <property type="entry name" value="Histidine kinase-like ATPase, C-terminal domain"/>
    <property type="match status" value="1"/>
</dbReference>
<dbReference type="InterPro" id="IPR003594">
    <property type="entry name" value="HATPase_dom"/>
</dbReference>
<dbReference type="Gene3D" id="1.10.287.130">
    <property type="match status" value="1"/>
</dbReference>
<dbReference type="CDD" id="cd17580">
    <property type="entry name" value="REC_2_DhkD-like"/>
    <property type="match status" value="1"/>
</dbReference>
<dbReference type="InterPro" id="IPR011006">
    <property type="entry name" value="CheY-like_superfamily"/>
</dbReference>
<reference evidence="13 14" key="1">
    <citation type="submission" date="2020-08" db="EMBL/GenBank/DDBJ databases">
        <title>The Agave Microbiome: Exploring the role of microbial communities in plant adaptations to desert environments.</title>
        <authorList>
            <person name="Partida-Martinez L.P."/>
        </authorList>
    </citation>
    <scope>NUCLEOTIDE SEQUENCE [LARGE SCALE GENOMIC DNA]</scope>
    <source>
        <strain evidence="13 14">AT3.2</strain>
    </source>
</reference>
<evidence type="ECO:0000259" key="10">
    <source>
        <dbReference type="PROSITE" id="PS50109"/>
    </source>
</evidence>
<dbReference type="Proteomes" id="UP000540787">
    <property type="component" value="Unassembled WGS sequence"/>
</dbReference>
<dbReference type="InterPro" id="IPR003661">
    <property type="entry name" value="HisK_dim/P_dom"/>
</dbReference>
<dbReference type="RefSeq" id="WP_183555408.1">
    <property type="nucleotide sequence ID" value="NZ_JACHBX010000003.1"/>
</dbReference>
<dbReference type="InterPro" id="IPR004358">
    <property type="entry name" value="Sig_transdc_His_kin-like_C"/>
</dbReference>
<dbReference type="PROSITE" id="PS50110">
    <property type="entry name" value="RESPONSE_REGULATORY"/>
    <property type="match status" value="1"/>
</dbReference>
<dbReference type="Pfam" id="PF00072">
    <property type="entry name" value="Response_reg"/>
    <property type="match status" value="1"/>
</dbReference>
<dbReference type="InterPro" id="IPR013656">
    <property type="entry name" value="PAS_4"/>
</dbReference>
<evidence type="ECO:0000256" key="4">
    <source>
        <dbReference type="ARBA" id="ARBA00022553"/>
    </source>
</evidence>
<keyword evidence="14" id="KW-1185">Reference proteome</keyword>
<dbReference type="SUPFAM" id="SSF55785">
    <property type="entry name" value="PYP-like sensor domain (PAS domain)"/>
    <property type="match status" value="2"/>
</dbReference>
<dbReference type="Pfam" id="PF00512">
    <property type="entry name" value="HisKA"/>
    <property type="match status" value="1"/>
</dbReference>
<keyword evidence="4 9" id="KW-0597">Phosphoprotein</keyword>
<evidence type="ECO:0000256" key="1">
    <source>
        <dbReference type="ARBA" id="ARBA00000085"/>
    </source>
</evidence>
<dbReference type="CDD" id="cd00082">
    <property type="entry name" value="HisKA"/>
    <property type="match status" value="1"/>
</dbReference>
<accession>A0A7W9X1H1</accession>
<evidence type="ECO:0000259" key="11">
    <source>
        <dbReference type="PROSITE" id="PS50110"/>
    </source>
</evidence>
<comment type="caution">
    <text evidence="13">The sequence shown here is derived from an EMBL/GenBank/DDBJ whole genome shotgun (WGS) entry which is preliminary data.</text>
</comment>
<dbReference type="SUPFAM" id="SSF52172">
    <property type="entry name" value="CheY-like"/>
    <property type="match status" value="1"/>
</dbReference>
<dbReference type="EMBL" id="JACHBX010000003">
    <property type="protein sequence ID" value="MBB6134731.1"/>
    <property type="molecule type" value="Genomic_DNA"/>
</dbReference>
<dbReference type="SMART" id="SM00387">
    <property type="entry name" value="HATPase_c"/>
    <property type="match status" value="1"/>
</dbReference>
<dbReference type="CDD" id="cd00075">
    <property type="entry name" value="HATPase"/>
    <property type="match status" value="1"/>
</dbReference>
<dbReference type="PROSITE" id="PS50109">
    <property type="entry name" value="HIS_KIN"/>
    <property type="match status" value="1"/>
</dbReference>
<keyword evidence="7" id="KW-0902">Two-component regulatory system</keyword>
<dbReference type="Gene3D" id="3.30.450.20">
    <property type="entry name" value="PAS domain"/>
    <property type="match status" value="2"/>
</dbReference>
<dbReference type="PROSITE" id="PS50113">
    <property type="entry name" value="PAC"/>
    <property type="match status" value="1"/>
</dbReference>
<dbReference type="GO" id="GO:0005886">
    <property type="term" value="C:plasma membrane"/>
    <property type="evidence" value="ECO:0007669"/>
    <property type="project" value="UniProtKB-SubCell"/>
</dbReference>
<dbReference type="InterPro" id="IPR036097">
    <property type="entry name" value="HisK_dim/P_sf"/>
</dbReference>
<evidence type="ECO:0000256" key="6">
    <source>
        <dbReference type="ARBA" id="ARBA00022777"/>
    </source>
</evidence>
<dbReference type="PANTHER" id="PTHR43547:SF2">
    <property type="entry name" value="HYBRID SIGNAL TRANSDUCTION HISTIDINE KINASE C"/>
    <property type="match status" value="1"/>
</dbReference>
<keyword evidence="8" id="KW-0472">Membrane</keyword>
<sequence length="673" mass="73932">MGMNQVVGAPTDVRQEPSLFLGDGTVRALMREHDWTTSPLGHPRDWPQALCTTVALMLDSKFPMFVAWGDELGFLYNDAYSVILGAKHPASLGLRFCDVWPDIWDEIAPMVARTMGGESIYLERFPLTMRRHGYDEETWFRFSYSPVRGDDGIVVGMFCACVEITNEVLAQRYREEENTRLVNLFEEAPGIIAVLRGPDHVFELTNRSYLALVGHRDLIGKPVREALPEVQGQGYFELLDQVYASGQPFVGHAVPLRVQREPGGPLEECFLDFVYQPIRDQFGKVTGIFLEGSDVTARKRIEDELREANRQKDDFLAMLAHELRNPLAPITTAAQLLQRGQMDAPGIARASAIIARQAEHMTALVNDLLDVSRVTRGQVTMAQETVAVEPLVQEAVEQVRPMLDSCHHELLLDIEPGLYVLGDRTRLIQVLSNILNNAAKYTPARGRIVLSVRTDGGDVRLAVRDNGQGIDLPVLPYIFDLFTQAERTPDRSQGGLGLGLALVKSLVLLHGGRVDALSDGLGEGSEFVVYLPLLEPVVEVPAPAPAASVPDASGLRVLVVDDNVDAAEMLATLLGMNGYEVRVEFDGASALTTALREPPAVALLDIGLPDMDGHELARRLRAQPATAGAVLVALTGYGQAEDQQRAHDAGFDHHMVKPADLDRLLTLLASIER</sequence>
<evidence type="ECO:0000256" key="8">
    <source>
        <dbReference type="ARBA" id="ARBA00023136"/>
    </source>
</evidence>
<dbReference type="InterPro" id="IPR035965">
    <property type="entry name" value="PAS-like_dom_sf"/>
</dbReference>
<evidence type="ECO:0000313" key="14">
    <source>
        <dbReference type="Proteomes" id="UP000540787"/>
    </source>
</evidence>
<feature type="domain" description="PAC" evidence="12">
    <location>
        <begin position="252"/>
        <end position="307"/>
    </location>
</feature>
<comment type="subcellular location">
    <subcellularLocation>
        <location evidence="2">Cell inner membrane</location>
        <topology evidence="2">Multi-pass membrane protein</topology>
    </subcellularLocation>
</comment>
<dbReference type="PANTHER" id="PTHR43547">
    <property type="entry name" value="TWO-COMPONENT HISTIDINE KINASE"/>
    <property type="match status" value="1"/>
</dbReference>
<dbReference type="SUPFAM" id="SSF55874">
    <property type="entry name" value="ATPase domain of HSP90 chaperone/DNA topoisomerase II/histidine kinase"/>
    <property type="match status" value="1"/>
</dbReference>
<dbReference type="GO" id="GO:0000155">
    <property type="term" value="F:phosphorelay sensor kinase activity"/>
    <property type="evidence" value="ECO:0007669"/>
    <property type="project" value="InterPro"/>
</dbReference>
<feature type="modified residue" description="4-aspartylphosphate" evidence="9">
    <location>
        <position position="605"/>
    </location>
</feature>
<feature type="domain" description="Response regulatory" evidence="11">
    <location>
        <begin position="556"/>
        <end position="672"/>
    </location>
</feature>
<evidence type="ECO:0000256" key="9">
    <source>
        <dbReference type="PROSITE-ProRule" id="PRU00169"/>
    </source>
</evidence>
<dbReference type="FunFam" id="1.10.287.130:FF:000001">
    <property type="entry name" value="Two-component sensor histidine kinase"/>
    <property type="match status" value="1"/>
</dbReference>
<keyword evidence="6 13" id="KW-0418">Kinase</keyword>
<gene>
    <name evidence="13" type="ORF">HD842_002889</name>
</gene>
<keyword evidence="5" id="KW-0808">Transferase</keyword>
<dbReference type="InterPro" id="IPR000700">
    <property type="entry name" value="PAS-assoc_C"/>
</dbReference>